<dbReference type="Proteomes" id="UP000728185">
    <property type="component" value="Unassembled WGS sequence"/>
</dbReference>
<comment type="caution">
    <text evidence="2">The sequence shown here is derived from an EMBL/GenBank/DDBJ whole genome shotgun (WGS) entry which is preliminary data.</text>
</comment>
<reference evidence="2" key="1">
    <citation type="submission" date="2019-05" db="EMBL/GenBank/DDBJ databases">
        <title>Annotation for the trematode Fasciolopsis buski.</title>
        <authorList>
            <person name="Choi Y.-J."/>
        </authorList>
    </citation>
    <scope>NUCLEOTIDE SEQUENCE</scope>
    <source>
        <strain evidence="2">HT</strain>
        <tissue evidence="2">Whole worm</tissue>
    </source>
</reference>
<evidence type="ECO:0000313" key="3">
    <source>
        <dbReference type="Proteomes" id="UP000728185"/>
    </source>
</evidence>
<feature type="region of interest" description="Disordered" evidence="1">
    <location>
        <begin position="127"/>
        <end position="158"/>
    </location>
</feature>
<evidence type="ECO:0000256" key="1">
    <source>
        <dbReference type="SAM" id="MobiDB-lite"/>
    </source>
</evidence>
<name>A0A8E0RKX2_9TREM</name>
<accession>A0A8E0RKX2</accession>
<sequence>DSKARTRSQNACGTVYFTASTDLKAQIRSAVPQTPRSKTPDSNEDSPNGSLAFYTPQSSPVKPNLSRHDTDLGQRRRLKKTNLASRHSFLAGHGSDATIYSRLSYDFSSLDKEAIRAHGIRVRQLNPCTASADKPPGLPISPKHPPIPPQRKSSLLRPKENVSCTSSEASPKHAELGLASVMQNTEAFVKSKPKYGKRSPISPVSPVPLTSVVVGPRGRLPYTVDELAKRLSAFNMNEFGLQALSLISAEQALPSRELMQFVGSMDVDGRIPQYVKESDQVNGNNAWLSGTRGSITSQVLFRLHVTATGAKESVAHFEAVVQIRQEDYRHEQYRWVSVNRLDQYEPQAWCLPHTKWPEIRPFCIC</sequence>
<feature type="non-terminal residue" evidence="2">
    <location>
        <position position="1"/>
    </location>
</feature>
<organism evidence="2 3">
    <name type="scientific">Fasciolopsis buskii</name>
    <dbReference type="NCBI Taxonomy" id="27845"/>
    <lineage>
        <taxon>Eukaryota</taxon>
        <taxon>Metazoa</taxon>
        <taxon>Spiralia</taxon>
        <taxon>Lophotrochozoa</taxon>
        <taxon>Platyhelminthes</taxon>
        <taxon>Trematoda</taxon>
        <taxon>Digenea</taxon>
        <taxon>Plagiorchiida</taxon>
        <taxon>Echinostomata</taxon>
        <taxon>Echinostomatoidea</taxon>
        <taxon>Fasciolidae</taxon>
        <taxon>Fasciolopsis</taxon>
    </lineage>
</organism>
<dbReference type="EMBL" id="LUCM01010017">
    <property type="protein sequence ID" value="KAA0186026.1"/>
    <property type="molecule type" value="Genomic_DNA"/>
</dbReference>
<dbReference type="AlphaFoldDB" id="A0A8E0RKX2"/>
<evidence type="ECO:0000313" key="2">
    <source>
        <dbReference type="EMBL" id="KAA0186026.1"/>
    </source>
</evidence>
<proteinExistence type="predicted"/>
<gene>
    <name evidence="2" type="ORF">FBUS_11057</name>
</gene>
<protein>
    <submittedName>
        <fullName evidence="2">Ras association domain-containing protein 1</fullName>
    </submittedName>
</protein>
<keyword evidence="3" id="KW-1185">Reference proteome</keyword>
<feature type="compositionally biased region" description="Polar residues" evidence="1">
    <location>
        <begin position="45"/>
        <end position="61"/>
    </location>
</feature>
<feature type="region of interest" description="Disordered" evidence="1">
    <location>
        <begin position="28"/>
        <end position="73"/>
    </location>
</feature>
<feature type="compositionally biased region" description="Pro residues" evidence="1">
    <location>
        <begin position="136"/>
        <end position="149"/>
    </location>
</feature>
<dbReference type="OrthoDB" id="74314at2759"/>